<evidence type="ECO:0000313" key="1">
    <source>
        <dbReference type="EMBL" id="KWZ78352.1"/>
    </source>
</evidence>
<dbReference type="PATRIC" id="fig|1398.22.peg.3011"/>
<protein>
    <submittedName>
        <fullName evidence="1">Uncharacterized protein</fullName>
    </submittedName>
</protein>
<reference evidence="2" key="1">
    <citation type="submission" date="2016-01" db="EMBL/GenBank/DDBJ databases">
        <authorList>
            <person name="Mitreva M."/>
            <person name="Pepin K.H."/>
            <person name="Mihindukulasuriya K.A."/>
            <person name="Fulton R."/>
            <person name="Fronick C."/>
            <person name="O'Laughlin M."/>
            <person name="Miner T."/>
            <person name="Herter B."/>
            <person name="Rosa B.A."/>
            <person name="Cordes M."/>
            <person name="Tomlinson C."/>
            <person name="Wollam A."/>
            <person name="Palsikar V.B."/>
            <person name="Mardis E.R."/>
            <person name="Wilson R.K."/>
        </authorList>
    </citation>
    <scope>NUCLEOTIDE SEQUENCE [LARGE SCALE GENOMIC DNA]</scope>
    <source>
        <strain evidence="2">GED7749B</strain>
    </source>
</reference>
<gene>
    <name evidence="1" type="ORF">HMPREF3213_03002</name>
</gene>
<accession>A0A133KFK5</accession>
<organism evidence="1 2">
    <name type="scientific">Heyndrickxia coagulans</name>
    <name type="common">Weizmannia coagulans</name>
    <dbReference type="NCBI Taxonomy" id="1398"/>
    <lineage>
        <taxon>Bacteria</taxon>
        <taxon>Bacillati</taxon>
        <taxon>Bacillota</taxon>
        <taxon>Bacilli</taxon>
        <taxon>Bacillales</taxon>
        <taxon>Bacillaceae</taxon>
        <taxon>Heyndrickxia</taxon>
    </lineage>
</organism>
<dbReference type="EMBL" id="LRPN01000144">
    <property type="protein sequence ID" value="KWZ78352.1"/>
    <property type="molecule type" value="Genomic_DNA"/>
</dbReference>
<proteinExistence type="predicted"/>
<dbReference type="AlphaFoldDB" id="A0A133KFK5"/>
<name>A0A133KFK5_HEYCO</name>
<comment type="caution">
    <text evidence="1">The sequence shown here is derived from an EMBL/GenBank/DDBJ whole genome shotgun (WGS) entry which is preliminary data.</text>
</comment>
<evidence type="ECO:0000313" key="2">
    <source>
        <dbReference type="Proteomes" id="UP000070376"/>
    </source>
</evidence>
<sequence length="46" mass="5052">MARAGSPVFGLAAEEACLMPIFYGQTPIRKSCLNGSFFLCRKWGIL</sequence>
<dbReference type="Proteomes" id="UP000070376">
    <property type="component" value="Unassembled WGS sequence"/>
</dbReference>